<evidence type="ECO:0000256" key="1">
    <source>
        <dbReference type="SAM" id="MobiDB-lite"/>
    </source>
</evidence>
<dbReference type="AlphaFoldDB" id="A0AAC8TAK5"/>
<dbReference type="EMBL" id="CP011509">
    <property type="protein sequence ID" value="AKI98841.1"/>
    <property type="molecule type" value="Genomic_DNA"/>
</dbReference>
<accession>A0AAC8TAK5</accession>
<gene>
    <name evidence="2" type="ORF">AA314_00468</name>
</gene>
<evidence type="ECO:0000313" key="2">
    <source>
        <dbReference type="EMBL" id="AKI98841.1"/>
    </source>
</evidence>
<proteinExistence type="predicted"/>
<sequence length="329" mass="35451">MTEGSDGKAPATLPNICKMPGPPAPFVPAPLPNVGTSGDKLNKATKKVFIEGKKIAIKGSYFMSTGDLPSKPQGGGLISGQTHGKTEWVAPGSMDTKAEGKNIQLLGDAMTNNGGSPANSGTLPGEVQSTATAIPTAEEKLQEIACKCDKQVKAHKQSTCIELGNKKHECCEKELAQHKNSGKPPRLRGERGYDTRSSPPQRLHTTRMKIEQQISRDVREGGMFAGASERTLGGIIWSKLRRKLRGTCWPDACTLDDQGNPSQFFDFKFQCPAGTRIRRKRGGGWVLSGGTTSTDWGKGQREKYEALSRALGIDPRQHPPTIISSELCP</sequence>
<dbReference type="Proteomes" id="UP000035579">
    <property type="component" value="Chromosome"/>
</dbReference>
<evidence type="ECO:0000313" key="3">
    <source>
        <dbReference type="Proteomes" id="UP000035579"/>
    </source>
</evidence>
<dbReference type="KEGG" id="age:AA314_00468"/>
<evidence type="ECO:0008006" key="4">
    <source>
        <dbReference type="Google" id="ProtNLM"/>
    </source>
</evidence>
<name>A0AAC8TAK5_9BACT</name>
<protein>
    <recommendedName>
        <fullName evidence="4">Tox-PAAR-like domain-containing protein</fullName>
    </recommendedName>
</protein>
<dbReference type="Pfam" id="PF13665">
    <property type="entry name" value="Tox-PAAR-like"/>
    <property type="match status" value="1"/>
</dbReference>
<feature type="region of interest" description="Disordered" evidence="1">
    <location>
        <begin position="178"/>
        <end position="206"/>
    </location>
</feature>
<reference evidence="2 3" key="1">
    <citation type="submission" date="2015-05" db="EMBL/GenBank/DDBJ databases">
        <title>Genome assembly of Archangium gephyra DSM 2261.</title>
        <authorList>
            <person name="Sharma G."/>
            <person name="Subramanian S."/>
        </authorList>
    </citation>
    <scope>NUCLEOTIDE SEQUENCE [LARGE SCALE GENOMIC DNA]</scope>
    <source>
        <strain evidence="2 3">DSM 2261</strain>
    </source>
</reference>
<organism evidence="2 3">
    <name type="scientific">Archangium gephyra</name>
    <dbReference type="NCBI Taxonomy" id="48"/>
    <lineage>
        <taxon>Bacteria</taxon>
        <taxon>Pseudomonadati</taxon>
        <taxon>Myxococcota</taxon>
        <taxon>Myxococcia</taxon>
        <taxon>Myxococcales</taxon>
        <taxon>Cystobacterineae</taxon>
        <taxon>Archangiaceae</taxon>
        <taxon>Archangium</taxon>
    </lineage>
</organism>